<evidence type="ECO:0000256" key="1">
    <source>
        <dbReference type="ARBA" id="ARBA00004191"/>
    </source>
</evidence>
<dbReference type="SMART" id="SM00710">
    <property type="entry name" value="PbH1"/>
    <property type="match status" value="4"/>
</dbReference>
<dbReference type="PANTHER" id="PTHR31375">
    <property type="match status" value="1"/>
</dbReference>
<keyword evidence="6 8" id="KW-0326">Glycosidase</keyword>
<name>A0A5J5A307_9ASTE</name>
<evidence type="ECO:0000256" key="2">
    <source>
        <dbReference type="ARBA" id="ARBA00008834"/>
    </source>
</evidence>
<dbReference type="InterPro" id="IPR006626">
    <property type="entry name" value="PbH1"/>
</dbReference>
<evidence type="ECO:0000256" key="3">
    <source>
        <dbReference type="ARBA" id="ARBA00022512"/>
    </source>
</evidence>
<dbReference type="EMBL" id="CM018047">
    <property type="protein sequence ID" value="KAA8524152.1"/>
    <property type="molecule type" value="Genomic_DNA"/>
</dbReference>
<keyword evidence="10" id="KW-1185">Reference proteome</keyword>
<dbReference type="Proteomes" id="UP000325577">
    <property type="component" value="Linkage Group LG4"/>
</dbReference>
<organism evidence="9 10">
    <name type="scientific">Nyssa sinensis</name>
    <dbReference type="NCBI Taxonomy" id="561372"/>
    <lineage>
        <taxon>Eukaryota</taxon>
        <taxon>Viridiplantae</taxon>
        <taxon>Streptophyta</taxon>
        <taxon>Embryophyta</taxon>
        <taxon>Tracheophyta</taxon>
        <taxon>Spermatophyta</taxon>
        <taxon>Magnoliopsida</taxon>
        <taxon>eudicotyledons</taxon>
        <taxon>Gunneridae</taxon>
        <taxon>Pentapetalae</taxon>
        <taxon>asterids</taxon>
        <taxon>Cornales</taxon>
        <taxon>Nyssaceae</taxon>
        <taxon>Nyssa</taxon>
    </lineage>
</organism>
<dbReference type="InterPro" id="IPR012334">
    <property type="entry name" value="Pectin_lyas_fold"/>
</dbReference>
<evidence type="ECO:0000256" key="4">
    <source>
        <dbReference type="ARBA" id="ARBA00022525"/>
    </source>
</evidence>
<reference evidence="9 10" key="1">
    <citation type="submission" date="2019-09" db="EMBL/GenBank/DDBJ databases">
        <title>A chromosome-level genome assembly of the Chinese tupelo Nyssa sinensis.</title>
        <authorList>
            <person name="Yang X."/>
            <person name="Kang M."/>
            <person name="Yang Y."/>
            <person name="Xiong H."/>
            <person name="Wang M."/>
            <person name="Zhang Z."/>
            <person name="Wang Z."/>
            <person name="Wu H."/>
            <person name="Ma T."/>
            <person name="Liu J."/>
            <person name="Xi Z."/>
        </authorList>
    </citation>
    <scope>NUCLEOTIDE SEQUENCE [LARGE SCALE GENOMIC DNA]</scope>
    <source>
        <strain evidence="9">J267</strain>
        <tissue evidence="9">Leaf</tissue>
    </source>
</reference>
<dbReference type="InterPro" id="IPR000743">
    <property type="entry name" value="Glyco_hydro_28"/>
</dbReference>
<evidence type="ECO:0008006" key="11">
    <source>
        <dbReference type="Google" id="ProtNLM"/>
    </source>
</evidence>
<evidence type="ECO:0000256" key="7">
    <source>
        <dbReference type="ARBA" id="ARBA00023316"/>
    </source>
</evidence>
<keyword evidence="3" id="KW-0134">Cell wall</keyword>
<dbReference type="GO" id="GO:0071555">
    <property type="term" value="P:cell wall organization"/>
    <property type="evidence" value="ECO:0007669"/>
    <property type="project" value="UniProtKB-KW"/>
</dbReference>
<accession>A0A5J5A307</accession>
<protein>
    <recommendedName>
        <fullName evidence="11">Exopolygalacturonase</fullName>
    </recommendedName>
</protein>
<evidence type="ECO:0000256" key="5">
    <source>
        <dbReference type="ARBA" id="ARBA00022801"/>
    </source>
</evidence>
<evidence type="ECO:0000313" key="9">
    <source>
        <dbReference type="EMBL" id="KAA8524152.1"/>
    </source>
</evidence>
<proteinExistence type="inferred from homology"/>
<keyword evidence="7" id="KW-0961">Cell wall biogenesis/degradation</keyword>
<dbReference type="FunFam" id="2.160.20.10:FF:000004">
    <property type="entry name" value="Pectin lyase-like superfamily protein"/>
    <property type="match status" value="1"/>
</dbReference>
<dbReference type="GO" id="GO:0005975">
    <property type="term" value="P:carbohydrate metabolic process"/>
    <property type="evidence" value="ECO:0007669"/>
    <property type="project" value="InterPro"/>
</dbReference>
<dbReference type="OrthoDB" id="187139at2759"/>
<evidence type="ECO:0000256" key="8">
    <source>
        <dbReference type="RuleBase" id="RU361169"/>
    </source>
</evidence>
<evidence type="ECO:0000313" key="10">
    <source>
        <dbReference type="Proteomes" id="UP000325577"/>
    </source>
</evidence>
<keyword evidence="5 8" id="KW-0378">Hydrolase</keyword>
<comment type="subcellular location">
    <subcellularLocation>
        <location evidence="1">Secreted</location>
        <location evidence="1">Cell wall</location>
    </subcellularLocation>
</comment>
<dbReference type="InterPro" id="IPR011050">
    <property type="entry name" value="Pectin_lyase_fold/virulence"/>
</dbReference>
<dbReference type="SUPFAM" id="SSF51126">
    <property type="entry name" value="Pectin lyase-like"/>
    <property type="match status" value="1"/>
</dbReference>
<dbReference type="GO" id="GO:0004650">
    <property type="term" value="F:polygalacturonase activity"/>
    <property type="evidence" value="ECO:0007669"/>
    <property type="project" value="InterPro"/>
</dbReference>
<keyword evidence="4" id="KW-0964">Secreted</keyword>
<dbReference type="Pfam" id="PF00295">
    <property type="entry name" value="Glyco_hydro_28"/>
    <property type="match status" value="1"/>
</dbReference>
<dbReference type="AlphaFoldDB" id="A0A5J5A307"/>
<dbReference type="Gene3D" id="2.160.20.10">
    <property type="entry name" value="Single-stranded right-handed beta-helix, Pectin lyase-like"/>
    <property type="match status" value="1"/>
</dbReference>
<gene>
    <name evidence="9" type="ORF">F0562_010417</name>
</gene>
<evidence type="ECO:0000256" key="6">
    <source>
        <dbReference type="ARBA" id="ARBA00023295"/>
    </source>
</evidence>
<sequence>MLGSVVFQGPCKGPIAFLIKGVLKAPTDPALFLTDHWISFQFIDQLVVKGGGSLDGQGSSAWPYNDCFKNPHCKPLPVTMRFDFITNSRVHHLKSFNSKNSHFNLFACNNMNMSNIRITAPAHSPNTDGIHIGTSTNIKISRSLIGTGDDCISMVAGSQNIDITDVSCGPGHGFSVGSLGKSHNEEYVTGITIRNCTLSNTDNGLRIKTWAPSLPTVASGFTFEDIMMNNVLNPIIIDQQYCPSPNCDNNAYSQVQIRNVTFKNIWGVSSSKVAVNLKCSGSVPCENIKLVDINLAYKGGGGPATSLCSNVKGQSSGRENPPGCI</sequence>
<comment type="similarity">
    <text evidence="2 8">Belongs to the glycosyl hydrolase 28 family.</text>
</comment>